<keyword evidence="11" id="KW-1185">Reference proteome</keyword>
<dbReference type="SUPFAM" id="SSF57429">
    <property type="entry name" value="Crambin-like"/>
    <property type="match status" value="1"/>
</dbReference>
<dbReference type="Proteomes" id="UP000011116">
    <property type="component" value="Chromosome 6H"/>
</dbReference>
<dbReference type="SMR" id="A0A8I6Y8Q2"/>
<organism evidence="10 11">
    <name type="scientific">Hordeum vulgare subsp. vulgare</name>
    <name type="common">Domesticated barley</name>
    <dbReference type="NCBI Taxonomy" id="112509"/>
    <lineage>
        <taxon>Eukaryota</taxon>
        <taxon>Viridiplantae</taxon>
        <taxon>Streptophyta</taxon>
        <taxon>Embryophyta</taxon>
        <taxon>Tracheophyta</taxon>
        <taxon>Spermatophyta</taxon>
        <taxon>Magnoliopsida</taxon>
        <taxon>Liliopsida</taxon>
        <taxon>Poales</taxon>
        <taxon>Poaceae</taxon>
        <taxon>BOP clade</taxon>
        <taxon>Pooideae</taxon>
        <taxon>Triticodae</taxon>
        <taxon>Triticeae</taxon>
        <taxon>Hordeinae</taxon>
        <taxon>Hordeum</taxon>
    </lineage>
</organism>
<dbReference type="EnsemblPlants" id="HORVU.MOREX.r3.6HG0538340.1">
    <property type="protein sequence ID" value="HORVU.MOREX.r3.6HG0538340.1"/>
    <property type="gene ID" value="HORVU.MOREX.r3.6HG0538340"/>
</dbReference>
<evidence type="ECO:0000256" key="6">
    <source>
        <dbReference type="ARBA" id="ARBA00022821"/>
    </source>
</evidence>
<reference evidence="11" key="1">
    <citation type="journal article" date="2012" name="Nature">
        <title>A physical, genetic and functional sequence assembly of the barley genome.</title>
        <authorList>
            <consortium name="The International Barley Genome Sequencing Consortium"/>
            <person name="Mayer K.F."/>
            <person name="Waugh R."/>
            <person name="Brown J.W."/>
            <person name="Schulman A."/>
            <person name="Langridge P."/>
            <person name="Platzer M."/>
            <person name="Fincher G.B."/>
            <person name="Muehlbauer G.J."/>
            <person name="Sato K."/>
            <person name="Close T.J."/>
            <person name="Wise R.P."/>
            <person name="Stein N."/>
        </authorList>
    </citation>
    <scope>NUCLEOTIDE SEQUENCE [LARGE SCALE GENOMIC DNA]</scope>
    <source>
        <strain evidence="11">cv. Morex</strain>
    </source>
</reference>
<keyword evidence="5 9" id="KW-0732">Signal</keyword>
<evidence type="ECO:0000256" key="8">
    <source>
        <dbReference type="ARBA" id="ARBA00043965"/>
    </source>
</evidence>
<dbReference type="Pfam" id="PF00321">
    <property type="entry name" value="Thionin"/>
    <property type="match status" value="1"/>
</dbReference>
<dbReference type="GO" id="GO:0006952">
    <property type="term" value="P:defense response"/>
    <property type="evidence" value="ECO:0007669"/>
    <property type="project" value="UniProtKB-KW"/>
</dbReference>
<evidence type="ECO:0000256" key="9">
    <source>
        <dbReference type="SAM" id="SignalP"/>
    </source>
</evidence>
<proteinExistence type="inferred from homology"/>
<evidence type="ECO:0008006" key="12">
    <source>
        <dbReference type="Google" id="ProtNLM"/>
    </source>
</evidence>
<dbReference type="PROSITE" id="PS00271">
    <property type="entry name" value="THIONIN"/>
    <property type="match status" value="1"/>
</dbReference>
<protein>
    <recommendedName>
        <fullName evidence="12">Acidic protein</fullName>
    </recommendedName>
</protein>
<evidence type="ECO:0000256" key="3">
    <source>
        <dbReference type="ARBA" id="ARBA00022525"/>
    </source>
</evidence>
<evidence type="ECO:0000256" key="2">
    <source>
        <dbReference type="ARBA" id="ARBA00004613"/>
    </source>
</evidence>
<dbReference type="Gene3D" id="3.30.1350.10">
    <property type="entry name" value="Thionin-like"/>
    <property type="match status" value="1"/>
</dbReference>
<dbReference type="PANTHER" id="PTHR33920:SF2">
    <property type="entry name" value="THIONIN-2.1-RELATED"/>
    <property type="match status" value="1"/>
</dbReference>
<reference evidence="10" key="2">
    <citation type="submission" date="2020-10" db="EMBL/GenBank/DDBJ databases">
        <authorList>
            <person name="Scholz U."/>
            <person name="Mascher M."/>
            <person name="Fiebig A."/>
        </authorList>
    </citation>
    <scope>NUCLEOTIDE SEQUENCE [LARGE SCALE GENOMIC DNA]</scope>
    <source>
        <strain evidence="10">cv. Morex</strain>
    </source>
</reference>
<comment type="function">
    <text evidence="1">Thionins are small plant proteins which are toxic to animal cells. They seem to exert their toxic effect at the level of the cell membrane. Their precise function is not known.</text>
</comment>
<dbReference type="InterPro" id="IPR036391">
    <property type="entry name" value="Thionin-like_sf"/>
</dbReference>
<dbReference type="RefSeq" id="XP_044954192.1">
    <property type="nucleotide sequence ID" value="XM_045098257.1"/>
</dbReference>
<comment type="subcellular location">
    <subcellularLocation>
        <location evidence="2">Secreted</location>
    </subcellularLocation>
</comment>
<feature type="chain" id="PRO_5035320276" description="Acidic protein" evidence="9">
    <location>
        <begin position="29"/>
        <end position="137"/>
    </location>
</feature>
<comment type="similarity">
    <text evidence="8">Belongs to the plant thionin (TC 1.C.44) family. 4 C-C subfamily.</text>
</comment>
<reference evidence="10" key="3">
    <citation type="submission" date="2022-01" db="UniProtKB">
        <authorList>
            <consortium name="EnsemblPlants"/>
        </authorList>
    </citation>
    <scope>IDENTIFICATION</scope>
    <source>
        <strain evidence="10">subsp. vulgare</strain>
    </source>
</reference>
<dbReference type="Gramene" id="HORVU.MOREX.r3.6HG0538340.1">
    <property type="protein sequence ID" value="HORVU.MOREX.r3.6HG0538340.1"/>
    <property type="gene ID" value="HORVU.MOREX.r3.6HG0538340"/>
</dbReference>
<evidence type="ECO:0000313" key="10">
    <source>
        <dbReference type="EnsemblPlants" id="HORVU.MOREX.r3.6HG0538340.1"/>
    </source>
</evidence>
<name>A0A8I6Y8Q2_HORVV</name>
<feature type="signal peptide" evidence="9">
    <location>
        <begin position="1"/>
        <end position="28"/>
    </location>
</feature>
<dbReference type="KEGG" id="hvg:123404334"/>
<dbReference type="PRINTS" id="PR00287">
    <property type="entry name" value="THIONIN"/>
</dbReference>
<dbReference type="KEGG" id="hvg:123403443"/>
<dbReference type="GO" id="GO:0005576">
    <property type="term" value="C:extracellular region"/>
    <property type="evidence" value="ECO:0007669"/>
    <property type="project" value="UniProtKB-SubCell"/>
</dbReference>
<evidence type="ECO:0000256" key="1">
    <source>
        <dbReference type="ARBA" id="ARBA00002847"/>
    </source>
</evidence>
<dbReference type="PANTHER" id="PTHR33920">
    <property type="entry name" value="THIONIN-2.1-RELATED"/>
    <property type="match status" value="1"/>
</dbReference>
<keyword evidence="3" id="KW-0964">Secreted</keyword>
<gene>
    <name evidence="10" type="primary">LOC123404334</name>
</gene>
<keyword evidence="4" id="KW-0800">Toxin</keyword>
<accession>A0A8I6Y8Q2</accession>
<dbReference type="GO" id="GO:0090729">
    <property type="term" value="F:toxin activity"/>
    <property type="evidence" value="ECO:0007669"/>
    <property type="project" value="UniProtKB-KW"/>
</dbReference>
<dbReference type="InterPro" id="IPR001010">
    <property type="entry name" value="Thionin"/>
</dbReference>
<sequence>MAPSKSIKSVVICVLILGLVLEQVQVEGKSCCKDTLARNCYNTCRFAGGSRPVCAGACRCKIISGPKCPSDYPKLNLLPESGEPDVTQYCTIGCRNSVCNNMDNVFRGQEMKFDMGLCSNACARFCNDGAVIQSVEA</sequence>
<keyword evidence="6" id="KW-0611">Plant defense</keyword>
<evidence type="ECO:0000313" key="11">
    <source>
        <dbReference type="Proteomes" id="UP000011116"/>
    </source>
</evidence>
<evidence type="ECO:0000256" key="4">
    <source>
        <dbReference type="ARBA" id="ARBA00022656"/>
    </source>
</evidence>
<dbReference type="FunFam" id="3.30.1350.10:FF:000001">
    <property type="entry name" value="Hellethionin-D"/>
    <property type="match status" value="1"/>
</dbReference>
<dbReference type="GeneID" id="123404334"/>
<dbReference type="AlphaFoldDB" id="A0A8I6Y8Q2"/>
<keyword evidence="7" id="KW-1015">Disulfide bond</keyword>
<evidence type="ECO:0000256" key="7">
    <source>
        <dbReference type="ARBA" id="ARBA00023157"/>
    </source>
</evidence>
<evidence type="ECO:0000256" key="5">
    <source>
        <dbReference type="ARBA" id="ARBA00022729"/>
    </source>
</evidence>